<feature type="non-terminal residue" evidence="1">
    <location>
        <position position="245"/>
    </location>
</feature>
<reference evidence="1 2" key="1">
    <citation type="submission" date="2019-10" db="EMBL/GenBank/DDBJ databases">
        <title>Antimicrobial-resistant enteric bacteria are widely distributed amongst people, animals and the environment in northern Tanzania.</title>
        <authorList>
            <person name="Subbiah M."/>
            <person name="Call D.R."/>
        </authorList>
    </citation>
    <scope>NUCLEOTIDE SEQUENCE [LARGE SCALE GENOMIC DNA]</scope>
    <source>
        <strain evidence="1 2">TzEc067</strain>
    </source>
</reference>
<gene>
    <name evidence="1" type="ORF">GP711_26565</name>
</gene>
<keyword evidence="1" id="KW-0378">Hydrolase</keyword>
<keyword evidence="1" id="KW-0067">ATP-binding</keyword>
<name>A0A6N6WSJ7_ECOLX</name>
<accession>A0A6N6WSJ7</accession>
<organism evidence="1 2">
    <name type="scientific">Escherichia coli</name>
    <dbReference type="NCBI Taxonomy" id="562"/>
    <lineage>
        <taxon>Bacteria</taxon>
        <taxon>Pseudomonadati</taxon>
        <taxon>Pseudomonadota</taxon>
        <taxon>Gammaproteobacteria</taxon>
        <taxon>Enterobacterales</taxon>
        <taxon>Enterobacteriaceae</taxon>
        <taxon>Escherichia</taxon>
    </lineage>
</organism>
<dbReference type="GO" id="GO:0004386">
    <property type="term" value="F:helicase activity"/>
    <property type="evidence" value="ECO:0007669"/>
    <property type="project" value="UniProtKB-KW"/>
</dbReference>
<proteinExistence type="predicted"/>
<protein>
    <submittedName>
        <fullName evidence="1">DEAD/DEAH box helicase</fullName>
    </submittedName>
</protein>
<comment type="caution">
    <text evidence="1">The sequence shown here is derived from an EMBL/GenBank/DDBJ whole genome shotgun (WGS) entry which is preliminary data.</text>
</comment>
<evidence type="ECO:0000313" key="1">
    <source>
        <dbReference type="EMBL" id="KAE9723336.1"/>
    </source>
</evidence>
<keyword evidence="1" id="KW-0547">Nucleotide-binding</keyword>
<dbReference type="EMBL" id="WSGM01000324">
    <property type="protein sequence ID" value="KAE9723336.1"/>
    <property type="molecule type" value="Genomic_DNA"/>
</dbReference>
<dbReference type="AlphaFoldDB" id="A0A6N6WSJ7"/>
<dbReference type="Proteomes" id="UP000437875">
    <property type="component" value="Unassembled WGS sequence"/>
</dbReference>
<sequence>MLTFTDSRQGTARISARLQQDADKATLRALCYQELANITEPSAKLSPAHCALLEKVISQFSVLPLKNSIDALKKAMAANEELSPTDIQALKIIEPMVSSLSPDHAEAMQIIQANSGNQQKKTMSWQTLSEQLVGSVDLADRMRGSFKELSGLDLTKQQFADFCLYSEFGRRPKNAWTLESLGLVAIHYPFIDKVTTCPQDWKTLLPDPDKQLAEWRNLLKITLDFFIRENSAVFYENEQYPRWMG</sequence>
<evidence type="ECO:0000313" key="2">
    <source>
        <dbReference type="Proteomes" id="UP000437875"/>
    </source>
</evidence>
<keyword evidence="1" id="KW-0347">Helicase</keyword>